<feature type="region of interest" description="Disordered" evidence="1">
    <location>
        <begin position="1"/>
        <end position="23"/>
    </location>
</feature>
<feature type="transmembrane region" description="Helical" evidence="2">
    <location>
        <begin position="63"/>
        <end position="81"/>
    </location>
</feature>
<evidence type="ECO:0000256" key="2">
    <source>
        <dbReference type="SAM" id="Phobius"/>
    </source>
</evidence>
<organism evidence="3 4">
    <name type="scientific">Streptomyces montanisoli</name>
    <dbReference type="NCBI Taxonomy" id="2798581"/>
    <lineage>
        <taxon>Bacteria</taxon>
        <taxon>Bacillati</taxon>
        <taxon>Actinomycetota</taxon>
        <taxon>Actinomycetes</taxon>
        <taxon>Kitasatosporales</taxon>
        <taxon>Streptomycetaceae</taxon>
        <taxon>Streptomyces</taxon>
    </lineage>
</organism>
<keyword evidence="2" id="KW-0472">Membrane</keyword>
<evidence type="ECO:0000313" key="3">
    <source>
        <dbReference type="EMBL" id="MBP0460596.1"/>
    </source>
</evidence>
<feature type="transmembrane region" description="Helical" evidence="2">
    <location>
        <begin position="40"/>
        <end position="57"/>
    </location>
</feature>
<evidence type="ECO:0000256" key="1">
    <source>
        <dbReference type="SAM" id="MobiDB-lite"/>
    </source>
</evidence>
<keyword evidence="2" id="KW-0812">Transmembrane</keyword>
<accession>A0A940RXR1</accession>
<protein>
    <submittedName>
        <fullName evidence="3">YrdB family protein</fullName>
    </submittedName>
</protein>
<dbReference type="Proteomes" id="UP000670475">
    <property type="component" value="Unassembled WGS sequence"/>
</dbReference>
<dbReference type="InterPro" id="IPR021214">
    <property type="entry name" value="DUF2568"/>
</dbReference>
<proteinExistence type="predicted"/>
<keyword evidence="2" id="KW-1133">Transmembrane helix</keyword>
<feature type="transmembrane region" description="Helical" evidence="2">
    <location>
        <begin position="115"/>
        <end position="133"/>
    </location>
</feature>
<reference evidence="3" key="1">
    <citation type="submission" date="2021-03" db="EMBL/GenBank/DDBJ databases">
        <title>Whole genome sequence of Streptomyces bomunensis MMS17-BM035.</title>
        <authorList>
            <person name="Lee J.H."/>
        </authorList>
    </citation>
    <scope>NUCLEOTIDE SEQUENCE</scope>
    <source>
        <strain evidence="3">MMS17-BM035</strain>
    </source>
</reference>
<dbReference type="RefSeq" id="WP_209343215.1">
    <property type="nucleotide sequence ID" value="NZ_JAGIQL010000125.1"/>
</dbReference>
<name>A0A940RXR1_9ACTN</name>
<feature type="transmembrane region" description="Helical" evidence="2">
    <location>
        <begin position="88"/>
        <end position="109"/>
    </location>
</feature>
<evidence type="ECO:0000313" key="4">
    <source>
        <dbReference type="Proteomes" id="UP000670475"/>
    </source>
</evidence>
<comment type="caution">
    <text evidence="3">The sequence shown here is derived from an EMBL/GenBank/DDBJ whole genome shotgun (WGS) entry which is preliminary data.</text>
</comment>
<gene>
    <name evidence="3" type="ORF">JFN87_24385</name>
</gene>
<dbReference type="Pfam" id="PF10823">
    <property type="entry name" value="DUF2568"/>
    <property type="match status" value="1"/>
</dbReference>
<sequence length="169" mass="17596">MSEGEAERGVVPGTDRSPADGAQVRDWTGRPVWFVLNESFAFLVELAAFAALCWWGLREGGAVLAVVLPLAAMVVWGMFAAPRARYTLPLAGVLAVKAVVLGGGAVALWAAGRPVWAVALAVIVVVNTTLAEAGRRQSPRRPAAPRASGAAGASGDLIVRWSDSTDTAY</sequence>
<dbReference type="AlphaFoldDB" id="A0A940RXR1"/>
<dbReference type="EMBL" id="JAGIQL010000125">
    <property type="protein sequence ID" value="MBP0460596.1"/>
    <property type="molecule type" value="Genomic_DNA"/>
</dbReference>
<keyword evidence="4" id="KW-1185">Reference proteome</keyword>